<feature type="compositionally biased region" description="Acidic residues" evidence="1">
    <location>
        <begin position="328"/>
        <end position="338"/>
    </location>
</feature>
<dbReference type="EMBL" id="UOFI01000083">
    <property type="protein sequence ID" value="VAW66603.1"/>
    <property type="molecule type" value="Genomic_DNA"/>
</dbReference>
<dbReference type="NCBIfam" id="TIGR02270">
    <property type="entry name" value="TIGR02270 family protein"/>
    <property type="match status" value="1"/>
</dbReference>
<accession>A0A3B0XR64</accession>
<name>A0A3B0XR64_9ZZZZ</name>
<dbReference type="InterPro" id="IPR011959">
    <property type="entry name" value="CHP02270"/>
</dbReference>
<proteinExistence type="predicted"/>
<gene>
    <name evidence="2" type="ORF">MNBD_GAMMA09-3907</name>
</gene>
<dbReference type="AlphaFoldDB" id="A0A3B0XR64"/>
<feature type="region of interest" description="Disordered" evidence="1">
    <location>
        <begin position="319"/>
        <end position="338"/>
    </location>
</feature>
<organism evidence="2">
    <name type="scientific">hydrothermal vent metagenome</name>
    <dbReference type="NCBI Taxonomy" id="652676"/>
    <lineage>
        <taxon>unclassified sequences</taxon>
        <taxon>metagenomes</taxon>
        <taxon>ecological metagenomes</taxon>
    </lineage>
</organism>
<evidence type="ECO:0000256" key="1">
    <source>
        <dbReference type="SAM" id="MobiDB-lite"/>
    </source>
</evidence>
<sequence length="415" mass="46928">MTLNTMNAYKDIYEQYVTEASFLWILRSIAVEQPHYTREDIYELEQRIEAQLDGLMTAVEEAWEVCLDALELEQPGEVFTATVTAFRSHDVGKIQTAVEAGLKSDKTINAFISALGWLPEKQVHPWIKKFLTSKDLDHKYLALAACSVRRENPGEHLNRVLSRDDCKQHEKLYARALRLVGEFRRQDLSQTLIEAMGSDIDSIKFWSSWSSILLGNRKAAENLQVFIFKRGPYQLPAINIVFRVLPVEQARDLISKLAEDKTQMRAVVQATGILGDPHAVNWLISIMSDTALARIAAEAVSLITGIDLEQYQLTDELAPSVAQQPNDDAADEDVSLDEDENLPWPDVKKISQIWMNLGMNFIAGNRYFLGRNITPELLNDKIVSAYQRQRHAAAMELALSNTAMPLQNTRARVQA</sequence>
<reference evidence="2" key="1">
    <citation type="submission" date="2018-06" db="EMBL/GenBank/DDBJ databases">
        <authorList>
            <person name="Zhirakovskaya E."/>
        </authorList>
    </citation>
    <scope>NUCLEOTIDE SEQUENCE</scope>
</reference>
<protein>
    <recommendedName>
        <fullName evidence="3">FOG: HEAT repeat</fullName>
    </recommendedName>
</protein>
<evidence type="ECO:0008006" key="3">
    <source>
        <dbReference type="Google" id="ProtNLM"/>
    </source>
</evidence>
<evidence type="ECO:0000313" key="2">
    <source>
        <dbReference type="EMBL" id="VAW66603.1"/>
    </source>
</evidence>